<dbReference type="Proteomes" id="UP000238296">
    <property type="component" value="Unassembled WGS sequence"/>
</dbReference>
<evidence type="ECO:0000313" key="2">
    <source>
        <dbReference type="Proteomes" id="UP000238296"/>
    </source>
</evidence>
<dbReference type="EMBL" id="PPEA01000193">
    <property type="protein sequence ID" value="PQM48438.1"/>
    <property type="molecule type" value="Genomic_DNA"/>
</dbReference>
<comment type="caution">
    <text evidence="1">The sequence shown here is derived from an EMBL/GenBank/DDBJ whole genome shotgun (WGS) entry which is preliminary data.</text>
</comment>
<name>A0A2S8BP36_9MYCO</name>
<gene>
    <name evidence="1" type="ORF">C1Y40_01345</name>
</gene>
<reference evidence="1 2" key="1">
    <citation type="journal article" date="2017" name="Int. J. Syst. Evol. Microbiol.">
        <title>Mycobacterium talmoniae sp. nov., a slowly growing mycobacterium isolated from human respiratory samples.</title>
        <authorList>
            <person name="Davidson R.M."/>
            <person name="DeGroote M.A."/>
            <person name="Marola J.L."/>
            <person name="Buss S."/>
            <person name="Jones V."/>
            <person name="McNeil M.R."/>
            <person name="Freifeld A.G."/>
            <person name="Elaine Epperson L."/>
            <person name="Hasan N.A."/>
            <person name="Jackson M."/>
            <person name="Iwen P.C."/>
            <person name="Salfinger M."/>
            <person name="Strong M."/>
        </authorList>
    </citation>
    <scope>NUCLEOTIDE SEQUENCE [LARGE SCALE GENOMIC DNA]</scope>
    <source>
        <strain evidence="1 2">ATCC BAA-2683</strain>
    </source>
</reference>
<sequence>MRVAMPAHLGSAGATPKASSTAAMCASVVASSQATDTWSASTRHRLMPWALAAAMTWSARPGTRASTVSSTG</sequence>
<dbReference type="AlphaFoldDB" id="A0A2S8BP36"/>
<protein>
    <submittedName>
        <fullName evidence="1">Uncharacterized protein</fullName>
    </submittedName>
</protein>
<proteinExistence type="predicted"/>
<evidence type="ECO:0000313" key="1">
    <source>
        <dbReference type="EMBL" id="PQM48438.1"/>
    </source>
</evidence>
<organism evidence="1 2">
    <name type="scientific">Mycobacterium talmoniae</name>
    <dbReference type="NCBI Taxonomy" id="1858794"/>
    <lineage>
        <taxon>Bacteria</taxon>
        <taxon>Bacillati</taxon>
        <taxon>Actinomycetota</taxon>
        <taxon>Actinomycetes</taxon>
        <taxon>Mycobacteriales</taxon>
        <taxon>Mycobacteriaceae</taxon>
        <taxon>Mycobacterium</taxon>
    </lineage>
</organism>
<accession>A0A2S8BP36</accession>